<keyword evidence="5" id="KW-1185">Reference proteome</keyword>
<dbReference type="PANTHER" id="PTHR43747:SF5">
    <property type="entry name" value="FAD-BINDING DOMAIN-CONTAINING PROTEIN"/>
    <property type="match status" value="1"/>
</dbReference>
<evidence type="ECO:0000313" key="4">
    <source>
        <dbReference type="EMBL" id="TFK99946.1"/>
    </source>
</evidence>
<organism evidence="4 5">
    <name type="scientific">Pterulicium gracile</name>
    <dbReference type="NCBI Taxonomy" id="1884261"/>
    <lineage>
        <taxon>Eukaryota</taxon>
        <taxon>Fungi</taxon>
        <taxon>Dikarya</taxon>
        <taxon>Basidiomycota</taxon>
        <taxon>Agaricomycotina</taxon>
        <taxon>Agaricomycetes</taxon>
        <taxon>Agaricomycetidae</taxon>
        <taxon>Agaricales</taxon>
        <taxon>Pleurotineae</taxon>
        <taxon>Pterulaceae</taxon>
        <taxon>Pterulicium</taxon>
    </lineage>
</organism>
<name>A0A5C3QEF3_9AGAR</name>
<sequence>MHSWTIAAAGLTASLLVYFFTLLRAKRFWLDEQMEVVASPRVGPRHGKVVICGGGIAGVLAAKQCLNHFEEVVLVDPEFSKTLFGTPKSRIMQYYSIHGYVIPFAEGLRRLWPSFDQRAKEAGQAPFDGNHGLHVDGAYVSTFTQKVPSSFHMRRRTLEPLLHRLLVNDTPEAKDRLTIIDGTISSLKAPSDEDRITKVDGRLVNGGEFEVKDIDLFIDCSGRAQCGIKWLENAGYAAPRRVSYTPHLRYATVNFTIPDEISDELPLSLSESEQSSVGYLTGKNADLPSQMQLVSFARMDNGCGQLCFCLRGSGKLPKTSEDLVPAIKEASLSVPAWFIDMITLLVETASPVISTAQLGACSHIEYHELSRLPSNFVAIGDAAMVVNPIFGQGCGKAMFGVLLLDKMLRQTPAGHFDASFSKRFFNELYSRTEILWHTNKSMDYAYATTTPCEGETLAYGRFSRWMGKVFMQAASEDGRVSHALGLTRHLMASQSAIINPSMLVRVSWAHLRRAARRVFRVWP</sequence>
<dbReference type="InterPro" id="IPR036188">
    <property type="entry name" value="FAD/NAD-bd_sf"/>
</dbReference>
<evidence type="ECO:0000256" key="2">
    <source>
        <dbReference type="ARBA" id="ARBA00023002"/>
    </source>
</evidence>
<dbReference type="AlphaFoldDB" id="A0A5C3QEF3"/>
<comment type="catalytic activity">
    <reaction evidence="3">
        <text>melleolide F + FADH2 + chloride + O2 = 6'-chloromelleolide F + FAD + 2 H2O + H(+)</text>
        <dbReference type="Rhea" id="RHEA:67160"/>
        <dbReference type="ChEBI" id="CHEBI:15377"/>
        <dbReference type="ChEBI" id="CHEBI:15378"/>
        <dbReference type="ChEBI" id="CHEBI:15379"/>
        <dbReference type="ChEBI" id="CHEBI:17996"/>
        <dbReference type="ChEBI" id="CHEBI:57692"/>
        <dbReference type="ChEBI" id="CHEBI:58307"/>
        <dbReference type="ChEBI" id="CHEBI:167712"/>
        <dbReference type="ChEBI" id="CHEBI:167713"/>
    </reaction>
    <physiologicalReaction direction="left-to-right" evidence="3">
        <dbReference type="Rhea" id="RHEA:67161"/>
    </physiologicalReaction>
</comment>
<dbReference type="GO" id="GO:0044550">
    <property type="term" value="P:secondary metabolite biosynthetic process"/>
    <property type="evidence" value="ECO:0007669"/>
    <property type="project" value="UniProtKB-ARBA"/>
</dbReference>
<evidence type="ECO:0000313" key="5">
    <source>
        <dbReference type="Proteomes" id="UP000305067"/>
    </source>
</evidence>
<evidence type="ECO:0000256" key="1">
    <source>
        <dbReference type="ARBA" id="ARBA00005706"/>
    </source>
</evidence>
<dbReference type="SUPFAM" id="SSF51905">
    <property type="entry name" value="FAD/NAD(P)-binding domain"/>
    <property type="match status" value="1"/>
</dbReference>
<gene>
    <name evidence="4" type="ORF">BDV98DRAFT_570475</name>
</gene>
<evidence type="ECO:0008006" key="6">
    <source>
        <dbReference type="Google" id="ProtNLM"/>
    </source>
</evidence>
<evidence type="ECO:0000256" key="3">
    <source>
        <dbReference type="ARBA" id="ARBA00049364"/>
    </source>
</evidence>
<dbReference type="EMBL" id="ML178831">
    <property type="protein sequence ID" value="TFK99946.1"/>
    <property type="molecule type" value="Genomic_DNA"/>
</dbReference>
<accession>A0A5C3QEF3</accession>
<keyword evidence="2" id="KW-0560">Oxidoreductase</keyword>
<comment type="similarity">
    <text evidence="1">Belongs to the flavin-dependent halogenase family.</text>
</comment>
<dbReference type="GO" id="GO:0140907">
    <property type="term" value="F:flavin-dependent halogenase activity"/>
    <property type="evidence" value="ECO:0007669"/>
    <property type="project" value="UniProtKB-ARBA"/>
</dbReference>
<dbReference type="InterPro" id="IPR050816">
    <property type="entry name" value="Flavin-dep_Halogenase_NPB"/>
</dbReference>
<reference evidence="4 5" key="1">
    <citation type="journal article" date="2019" name="Nat. Ecol. Evol.">
        <title>Megaphylogeny resolves global patterns of mushroom evolution.</title>
        <authorList>
            <person name="Varga T."/>
            <person name="Krizsan K."/>
            <person name="Foldi C."/>
            <person name="Dima B."/>
            <person name="Sanchez-Garcia M."/>
            <person name="Sanchez-Ramirez S."/>
            <person name="Szollosi G.J."/>
            <person name="Szarkandi J.G."/>
            <person name="Papp V."/>
            <person name="Albert L."/>
            <person name="Andreopoulos W."/>
            <person name="Angelini C."/>
            <person name="Antonin V."/>
            <person name="Barry K.W."/>
            <person name="Bougher N.L."/>
            <person name="Buchanan P."/>
            <person name="Buyck B."/>
            <person name="Bense V."/>
            <person name="Catcheside P."/>
            <person name="Chovatia M."/>
            <person name="Cooper J."/>
            <person name="Damon W."/>
            <person name="Desjardin D."/>
            <person name="Finy P."/>
            <person name="Geml J."/>
            <person name="Haridas S."/>
            <person name="Hughes K."/>
            <person name="Justo A."/>
            <person name="Karasinski D."/>
            <person name="Kautmanova I."/>
            <person name="Kiss B."/>
            <person name="Kocsube S."/>
            <person name="Kotiranta H."/>
            <person name="LaButti K.M."/>
            <person name="Lechner B.E."/>
            <person name="Liimatainen K."/>
            <person name="Lipzen A."/>
            <person name="Lukacs Z."/>
            <person name="Mihaltcheva S."/>
            <person name="Morgado L.N."/>
            <person name="Niskanen T."/>
            <person name="Noordeloos M.E."/>
            <person name="Ohm R.A."/>
            <person name="Ortiz-Santana B."/>
            <person name="Ovrebo C."/>
            <person name="Racz N."/>
            <person name="Riley R."/>
            <person name="Savchenko A."/>
            <person name="Shiryaev A."/>
            <person name="Soop K."/>
            <person name="Spirin V."/>
            <person name="Szebenyi C."/>
            <person name="Tomsovsky M."/>
            <person name="Tulloss R.E."/>
            <person name="Uehling J."/>
            <person name="Grigoriev I.V."/>
            <person name="Vagvolgyi C."/>
            <person name="Papp T."/>
            <person name="Martin F.M."/>
            <person name="Miettinen O."/>
            <person name="Hibbett D.S."/>
            <person name="Nagy L.G."/>
        </authorList>
    </citation>
    <scope>NUCLEOTIDE SEQUENCE [LARGE SCALE GENOMIC DNA]</scope>
    <source>
        <strain evidence="4 5">CBS 309.79</strain>
    </source>
</reference>
<protein>
    <recommendedName>
        <fullName evidence="6">FAD/NAD(P)-binding domain-containing protein</fullName>
    </recommendedName>
</protein>
<dbReference type="PANTHER" id="PTHR43747">
    <property type="entry name" value="FAD-BINDING PROTEIN"/>
    <property type="match status" value="1"/>
</dbReference>
<dbReference type="Proteomes" id="UP000305067">
    <property type="component" value="Unassembled WGS sequence"/>
</dbReference>
<dbReference type="Gene3D" id="3.50.50.60">
    <property type="entry name" value="FAD/NAD(P)-binding domain"/>
    <property type="match status" value="2"/>
</dbReference>
<proteinExistence type="inferred from homology"/>
<dbReference type="OrthoDB" id="10051892at2759"/>
<dbReference type="Gene3D" id="3.30.9.100">
    <property type="match status" value="1"/>
</dbReference>